<feature type="non-terminal residue" evidence="1">
    <location>
        <position position="1"/>
    </location>
</feature>
<reference evidence="1" key="1">
    <citation type="journal article" date="2015" name="Nature">
        <title>Complex archaea that bridge the gap between prokaryotes and eukaryotes.</title>
        <authorList>
            <person name="Spang A."/>
            <person name="Saw J.H."/>
            <person name="Jorgensen S.L."/>
            <person name="Zaremba-Niedzwiedzka K."/>
            <person name="Martijn J."/>
            <person name="Lind A.E."/>
            <person name="van Eijk R."/>
            <person name="Schleper C."/>
            <person name="Guy L."/>
            <person name="Ettema T.J."/>
        </authorList>
    </citation>
    <scope>NUCLEOTIDE SEQUENCE</scope>
</reference>
<protein>
    <submittedName>
        <fullName evidence="1">Uncharacterized protein</fullName>
    </submittedName>
</protein>
<dbReference type="AlphaFoldDB" id="A0A0F9RYD7"/>
<evidence type="ECO:0000313" key="1">
    <source>
        <dbReference type="EMBL" id="KKN61470.1"/>
    </source>
</evidence>
<gene>
    <name evidence="1" type="ORF">LCGC14_0521740</name>
</gene>
<name>A0A0F9RYD7_9ZZZZ</name>
<comment type="caution">
    <text evidence="1">The sequence shown here is derived from an EMBL/GenBank/DDBJ whole genome shotgun (WGS) entry which is preliminary data.</text>
</comment>
<proteinExistence type="predicted"/>
<organism evidence="1">
    <name type="scientific">marine sediment metagenome</name>
    <dbReference type="NCBI Taxonomy" id="412755"/>
    <lineage>
        <taxon>unclassified sequences</taxon>
        <taxon>metagenomes</taxon>
        <taxon>ecological metagenomes</taxon>
    </lineage>
</organism>
<sequence>PSSTPVGAQLARAKSAAFKIIYKYRVGDDNQGAHNAVRPLEPHGAPSILQFTQSLNRYERNRRVFAVHGEVTASLASMQSITHQLSLFGQNDGGLS</sequence>
<accession>A0A0F9RYD7</accession>
<dbReference type="EMBL" id="LAZR01000657">
    <property type="protein sequence ID" value="KKN61470.1"/>
    <property type="molecule type" value="Genomic_DNA"/>
</dbReference>